<name>A0A518JZL8_9BACT</name>
<gene>
    <name evidence="1" type="ORF">Poly24_47270</name>
</gene>
<organism evidence="1 2">
    <name type="scientific">Rosistilla carotiformis</name>
    <dbReference type="NCBI Taxonomy" id="2528017"/>
    <lineage>
        <taxon>Bacteria</taxon>
        <taxon>Pseudomonadati</taxon>
        <taxon>Planctomycetota</taxon>
        <taxon>Planctomycetia</taxon>
        <taxon>Pirellulales</taxon>
        <taxon>Pirellulaceae</taxon>
        <taxon>Rosistilla</taxon>
    </lineage>
</organism>
<evidence type="ECO:0000313" key="2">
    <source>
        <dbReference type="Proteomes" id="UP000315082"/>
    </source>
</evidence>
<evidence type="ECO:0008006" key="3">
    <source>
        <dbReference type="Google" id="ProtNLM"/>
    </source>
</evidence>
<sequence>MSKKPLQGTNKARRPFPDQFKKAAVQMLFDGHTASSIVDRLGLGQKVGDFFSRESRSDGSLRGRP</sequence>
<reference evidence="1 2" key="1">
    <citation type="submission" date="2019-02" db="EMBL/GenBank/DDBJ databases">
        <title>Deep-cultivation of Planctomycetes and their phenomic and genomic characterization uncovers novel biology.</title>
        <authorList>
            <person name="Wiegand S."/>
            <person name="Jogler M."/>
            <person name="Boedeker C."/>
            <person name="Pinto D."/>
            <person name="Vollmers J."/>
            <person name="Rivas-Marin E."/>
            <person name="Kohn T."/>
            <person name="Peeters S.H."/>
            <person name="Heuer A."/>
            <person name="Rast P."/>
            <person name="Oberbeckmann S."/>
            <person name="Bunk B."/>
            <person name="Jeske O."/>
            <person name="Meyerdierks A."/>
            <person name="Storesund J.E."/>
            <person name="Kallscheuer N."/>
            <person name="Luecker S."/>
            <person name="Lage O.M."/>
            <person name="Pohl T."/>
            <person name="Merkel B.J."/>
            <person name="Hornburger P."/>
            <person name="Mueller R.-W."/>
            <person name="Bruemmer F."/>
            <person name="Labrenz M."/>
            <person name="Spormann A.M."/>
            <person name="Op den Camp H."/>
            <person name="Overmann J."/>
            <person name="Amann R."/>
            <person name="Jetten M.S.M."/>
            <person name="Mascher T."/>
            <person name="Medema M.H."/>
            <person name="Devos D.P."/>
            <person name="Kaster A.-K."/>
            <person name="Ovreas L."/>
            <person name="Rohde M."/>
            <person name="Galperin M.Y."/>
            <person name="Jogler C."/>
        </authorList>
    </citation>
    <scope>NUCLEOTIDE SEQUENCE [LARGE SCALE GENOMIC DNA]</scope>
    <source>
        <strain evidence="1 2">Poly24</strain>
    </source>
</reference>
<dbReference type="KEGG" id="rcf:Poly24_47270"/>
<dbReference type="EMBL" id="CP036348">
    <property type="protein sequence ID" value="QDV70994.1"/>
    <property type="molecule type" value="Genomic_DNA"/>
</dbReference>
<keyword evidence="2" id="KW-1185">Reference proteome</keyword>
<evidence type="ECO:0000313" key="1">
    <source>
        <dbReference type="EMBL" id="QDV70994.1"/>
    </source>
</evidence>
<dbReference type="AlphaFoldDB" id="A0A518JZL8"/>
<protein>
    <recommendedName>
        <fullName evidence="3">Transposase</fullName>
    </recommendedName>
</protein>
<accession>A0A518JZL8</accession>
<dbReference type="Proteomes" id="UP000315082">
    <property type="component" value="Chromosome"/>
</dbReference>
<proteinExistence type="predicted"/>